<dbReference type="Gene3D" id="2.20.70.10">
    <property type="match status" value="1"/>
</dbReference>
<evidence type="ECO:0000313" key="7">
    <source>
        <dbReference type="Proteomes" id="UP000198211"/>
    </source>
</evidence>
<dbReference type="PROSITE" id="PS50088">
    <property type="entry name" value="ANK_REPEAT"/>
    <property type="match status" value="1"/>
</dbReference>
<dbReference type="Pfam" id="PF12796">
    <property type="entry name" value="Ank_2"/>
    <property type="match status" value="1"/>
</dbReference>
<evidence type="ECO:0000256" key="3">
    <source>
        <dbReference type="PROSITE-ProRule" id="PRU00023"/>
    </source>
</evidence>
<evidence type="ECO:0000256" key="2">
    <source>
        <dbReference type="ARBA" id="ARBA00023043"/>
    </source>
</evidence>
<dbReference type="InterPro" id="IPR036770">
    <property type="entry name" value="Ankyrin_rpt-contain_sf"/>
</dbReference>
<dbReference type="STRING" id="4795.A0A225WBW2"/>
<dbReference type="InterPro" id="IPR002110">
    <property type="entry name" value="Ankyrin_rpt"/>
</dbReference>
<dbReference type="InterPro" id="IPR001202">
    <property type="entry name" value="WW_dom"/>
</dbReference>
<dbReference type="PROSITE" id="PS50020">
    <property type="entry name" value="WW_DOMAIN_2"/>
    <property type="match status" value="1"/>
</dbReference>
<dbReference type="SMART" id="SM00248">
    <property type="entry name" value="ANK"/>
    <property type="match status" value="3"/>
</dbReference>
<gene>
    <name evidence="6" type="ORF">PHMEG_00011185</name>
</gene>
<dbReference type="PANTHER" id="PTHR24198">
    <property type="entry name" value="ANKYRIN REPEAT AND PROTEIN KINASE DOMAIN-CONTAINING PROTEIN"/>
    <property type="match status" value="1"/>
</dbReference>
<dbReference type="SUPFAM" id="SSF51045">
    <property type="entry name" value="WW domain"/>
    <property type="match status" value="1"/>
</dbReference>
<evidence type="ECO:0000313" key="6">
    <source>
        <dbReference type="EMBL" id="OWZ15221.1"/>
    </source>
</evidence>
<proteinExistence type="predicted"/>
<dbReference type="CDD" id="cd00201">
    <property type="entry name" value="WW"/>
    <property type="match status" value="1"/>
</dbReference>
<feature type="region of interest" description="Disordered" evidence="4">
    <location>
        <begin position="186"/>
        <end position="215"/>
    </location>
</feature>
<keyword evidence="2 3" id="KW-0040">ANK repeat</keyword>
<feature type="compositionally biased region" description="Basic residues" evidence="4">
    <location>
        <begin position="186"/>
        <end position="200"/>
    </location>
</feature>
<dbReference type="AlphaFoldDB" id="A0A225WBW2"/>
<feature type="repeat" description="ANK" evidence="3">
    <location>
        <begin position="54"/>
        <end position="86"/>
    </location>
</feature>
<dbReference type="PROSITE" id="PS50297">
    <property type="entry name" value="ANK_REP_REGION"/>
    <property type="match status" value="1"/>
</dbReference>
<name>A0A225WBW2_9STRA</name>
<dbReference type="EMBL" id="NBNE01001170">
    <property type="protein sequence ID" value="OWZ15221.1"/>
    <property type="molecule type" value="Genomic_DNA"/>
</dbReference>
<feature type="domain" description="WW" evidence="5">
    <location>
        <begin position="113"/>
        <end position="140"/>
    </location>
</feature>
<dbReference type="PROSITE" id="PS01159">
    <property type="entry name" value="WW_DOMAIN_1"/>
    <property type="match status" value="1"/>
</dbReference>
<dbReference type="Pfam" id="PF00397">
    <property type="entry name" value="WW"/>
    <property type="match status" value="1"/>
</dbReference>
<organism evidence="6 7">
    <name type="scientific">Phytophthora megakarya</name>
    <dbReference type="NCBI Taxonomy" id="4795"/>
    <lineage>
        <taxon>Eukaryota</taxon>
        <taxon>Sar</taxon>
        <taxon>Stramenopiles</taxon>
        <taxon>Oomycota</taxon>
        <taxon>Peronosporomycetes</taxon>
        <taxon>Peronosporales</taxon>
        <taxon>Peronosporaceae</taxon>
        <taxon>Phytophthora</taxon>
    </lineage>
</organism>
<protein>
    <recommendedName>
        <fullName evidence="5">WW domain-containing protein</fullName>
    </recommendedName>
</protein>
<dbReference type="InterPro" id="IPR036020">
    <property type="entry name" value="WW_dom_sf"/>
</dbReference>
<accession>A0A225WBW2</accession>
<dbReference type="SUPFAM" id="SSF48403">
    <property type="entry name" value="Ankyrin repeat"/>
    <property type="match status" value="1"/>
</dbReference>
<dbReference type="OrthoDB" id="1577640at2759"/>
<dbReference type="Gene3D" id="1.25.40.20">
    <property type="entry name" value="Ankyrin repeat-containing domain"/>
    <property type="match status" value="2"/>
</dbReference>
<sequence length="215" mass="24053">MMQILCDAGAQPDLRDDNGWTPMHYAAACSTGFEALHFLCSMLTDECIDAQCSEGNTALHVAAGCGCLENVRTLLETAASPHICNFSGEKAYHLALRNNHIQCAVIINDYQKWVEAFTEDNYTYYYNTVTGESSWYKPGQHELPDTWENTHAGQQLPLCLIPMVSPLTSLDNPTAAAKYEAARRKARKQRKRRQSKVHLNHGHEGAIAMPPNQHY</sequence>
<evidence type="ECO:0000259" key="5">
    <source>
        <dbReference type="PROSITE" id="PS50020"/>
    </source>
</evidence>
<evidence type="ECO:0000256" key="4">
    <source>
        <dbReference type="SAM" id="MobiDB-lite"/>
    </source>
</evidence>
<dbReference type="PANTHER" id="PTHR24198:SF165">
    <property type="entry name" value="ANKYRIN REPEAT-CONTAINING PROTEIN-RELATED"/>
    <property type="match status" value="1"/>
</dbReference>
<dbReference type="SMART" id="SM00456">
    <property type="entry name" value="WW"/>
    <property type="match status" value="1"/>
</dbReference>
<keyword evidence="1" id="KW-0677">Repeat</keyword>
<reference evidence="7" key="1">
    <citation type="submission" date="2017-03" db="EMBL/GenBank/DDBJ databases">
        <title>Phytopthora megakarya and P. palmivora, two closely related causual agents of cacao black pod achieved similar genome size and gene model numbers by different mechanisms.</title>
        <authorList>
            <person name="Ali S."/>
            <person name="Shao J."/>
            <person name="Larry D.J."/>
            <person name="Kronmiller B."/>
            <person name="Shen D."/>
            <person name="Strem M.D."/>
            <person name="Melnick R.L."/>
            <person name="Guiltinan M.J."/>
            <person name="Tyler B.M."/>
            <person name="Meinhardt L.W."/>
            <person name="Bailey B.A."/>
        </authorList>
    </citation>
    <scope>NUCLEOTIDE SEQUENCE [LARGE SCALE GENOMIC DNA]</scope>
    <source>
        <strain evidence="7">zdho120</strain>
    </source>
</reference>
<comment type="caution">
    <text evidence="6">The sequence shown here is derived from an EMBL/GenBank/DDBJ whole genome shotgun (WGS) entry which is preliminary data.</text>
</comment>
<dbReference type="Proteomes" id="UP000198211">
    <property type="component" value="Unassembled WGS sequence"/>
</dbReference>
<keyword evidence="7" id="KW-1185">Reference proteome</keyword>
<evidence type="ECO:0000256" key="1">
    <source>
        <dbReference type="ARBA" id="ARBA00022737"/>
    </source>
</evidence>